<dbReference type="Gene3D" id="2.60.120.10">
    <property type="entry name" value="Jelly Rolls"/>
    <property type="match status" value="1"/>
</dbReference>
<reference evidence="2" key="1">
    <citation type="journal article" date="2020" name="mSystems">
        <title>Genome- and Community-Level Interaction Insights into Carbon Utilization and Element Cycling Functions of Hydrothermarchaeota in Hydrothermal Sediment.</title>
        <authorList>
            <person name="Zhou Z."/>
            <person name="Liu Y."/>
            <person name="Xu W."/>
            <person name="Pan J."/>
            <person name="Luo Z.H."/>
            <person name="Li M."/>
        </authorList>
    </citation>
    <scope>NUCLEOTIDE SEQUENCE [LARGE SCALE GENOMIC DNA]</scope>
    <source>
        <strain evidence="2">SpSt-374</strain>
    </source>
</reference>
<comment type="caution">
    <text evidence="2">The sequence shown here is derived from an EMBL/GenBank/DDBJ whole genome shotgun (WGS) entry which is preliminary data.</text>
</comment>
<accession>A0A7C3VKG7</accession>
<protein>
    <submittedName>
        <fullName evidence="2">Cupin</fullName>
    </submittedName>
</protein>
<dbReference type="EMBL" id="DSPX01000254">
    <property type="protein sequence ID" value="HGG03694.1"/>
    <property type="molecule type" value="Genomic_DNA"/>
</dbReference>
<organism evidence="2">
    <name type="scientific">Planktothricoides sp. SpSt-374</name>
    <dbReference type="NCBI Taxonomy" id="2282167"/>
    <lineage>
        <taxon>Bacteria</taxon>
        <taxon>Bacillati</taxon>
        <taxon>Cyanobacteriota</taxon>
        <taxon>Cyanophyceae</taxon>
        <taxon>Oscillatoriophycideae</taxon>
        <taxon>Oscillatoriales</taxon>
        <taxon>Oscillatoriaceae</taxon>
        <taxon>Planktothricoides</taxon>
    </lineage>
</organism>
<name>A0A7C3VKG7_9CYAN</name>
<proteinExistence type="predicted"/>
<dbReference type="PANTHER" id="PTHR37694">
    <property type="entry name" value="SLR8022 PROTEIN"/>
    <property type="match status" value="1"/>
</dbReference>
<dbReference type="InterPro" id="IPR013096">
    <property type="entry name" value="Cupin_2"/>
</dbReference>
<dbReference type="CDD" id="cd02230">
    <property type="entry name" value="cupin_HP0902-like"/>
    <property type="match status" value="1"/>
</dbReference>
<dbReference type="InterPro" id="IPR014710">
    <property type="entry name" value="RmlC-like_jellyroll"/>
</dbReference>
<feature type="domain" description="Cupin type-2" evidence="1">
    <location>
        <begin position="39"/>
        <end position="100"/>
    </location>
</feature>
<evidence type="ECO:0000313" key="2">
    <source>
        <dbReference type="EMBL" id="HGG03694.1"/>
    </source>
</evidence>
<gene>
    <name evidence="2" type="ORF">ENR15_24420</name>
</gene>
<dbReference type="AlphaFoldDB" id="A0A7C3VKG7"/>
<sequence>MLNYTLIADLVKEAEIPVNGIISRAIYQDERVKAVLFGFDTGQELSEHTAAVPAVLTMIKGEALLTLGNDTMDVAAGAWVHMPGHLPHSVRAKTPVVMLLLLLRETAA</sequence>
<dbReference type="PANTHER" id="PTHR37694:SF1">
    <property type="entry name" value="SLR8022 PROTEIN"/>
    <property type="match status" value="1"/>
</dbReference>
<evidence type="ECO:0000259" key="1">
    <source>
        <dbReference type="Pfam" id="PF07883"/>
    </source>
</evidence>
<dbReference type="InterPro" id="IPR011051">
    <property type="entry name" value="RmlC_Cupin_sf"/>
</dbReference>
<dbReference type="Pfam" id="PF07883">
    <property type="entry name" value="Cupin_2"/>
    <property type="match status" value="1"/>
</dbReference>
<dbReference type="SUPFAM" id="SSF51182">
    <property type="entry name" value="RmlC-like cupins"/>
    <property type="match status" value="1"/>
</dbReference>